<dbReference type="KEGG" id="sind:105170791"/>
<evidence type="ECO:0000256" key="2">
    <source>
        <dbReference type="SAM" id="SignalP"/>
    </source>
</evidence>
<dbReference type="AlphaFoldDB" id="A0A6I9TVE2"/>
<dbReference type="GeneID" id="105170791"/>
<protein>
    <submittedName>
        <fullName evidence="4">Uncharacterized protein LOC105170791</fullName>
    </submittedName>
</protein>
<sequence>MKGCKKHHLLQLLFLLNMSFPRSSVSGETPVSYCGGIRVKSQFLHQHPSNSSLLSHMIICKSDKLYYRTSIGLFKISHIDYDNKLLTVSHSSCSSASSFVSPHNLSAGFVGSSSPNSLVLFNCSNRSSKFSTVPCNVTQLSGCYDHKQELTKGLSPCLLVDDVGKLERSFHPRQLSCTHYSLVYRNKEILELGTRISFDIPDHVPNPCNECEKPDGNCGVGLRCVCHPQKCKDKVISAGAVLRPCHNIVFCLVLIVVVLGVFCQS</sequence>
<gene>
    <name evidence="4" type="primary">LOC105170791</name>
</gene>
<feature type="signal peptide" evidence="2">
    <location>
        <begin position="1"/>
        <end position="27"/>
    </location>
</feature>
<keyword evidence="3" id="KW-1185">Reference proteome</keyword>
<keyword evidence="2" id="KW-0732">Signal</keyword>
<dbReference type="RefSeq" id="XP_011090007.1">
    <property type="nucleotide sequence ID" value="XM_011091705.2"/>
</dbReference>
<accession>A0A6I9TVE2</accession>
<evidence type="ECO:0000313" key="3">
    <source>
        <dbReference type="Proteomes" id="UP000504604"/>
    </source>
</evidence>
<name>A0A6I9TVE2_SESIN</name>
<feature type="transmembrane region" description="Helical" evidence="1">
    <location>
        <begin position="246"/>
        <end position="263"/>
    </location>
</feature>
<evidence type="ECO:0000313" key="4">
    <source>
        <dbReference type="RefSeq" id="XP_011090007.1"/>
    </source>
</evidence>
<dbReference type="PANTHER" id="PTHR33355:SF11">
    <property type="entry name" value="WALL-ASSOCIATED RECEPTOR KINASE GALACTURONAN-BINDING DOMAIN-CONTAINING PROTEIN"/>
    <property type="match status" value="1"/>
</dbReference>
<evidence type="ECO:0000256" key="1">
    <source>
        <dbReference type="SAM" id="Phobius"/>
    </source>
</evidence>
<keyword evidence="1" id="KW-0812">Transmembrane</keyword>
<keyword evidence="1" id="KW-1133">Transmembrane helix</keyword>
<dbReference type="Proteomes" id="UP000504604">
    <property type="component" value="Linkage group LG9"/>
</dbReference>
<dbReference type="OrthoDB" id="1870516at2759"/>
<feature type="chain" id="PRO_5026675361" evidence="2">
    <location>
        <begin position="28"/>
        <end position="265"/>
    </location>
</feature>
<proteinExistence type="predicted"/>
<organism evidence="3 4">
    <name type="scientific">Sesamum indicum</name>
    <name type="common">Oriental sesame</name>
    <name type="synonym">Sesamum orientale</name>
    <dbReference type="NCBI Taxonomy" id="4182"/>
    <lineage>
        <taxon>Eukaryota</taxon>
        <taxon>Viridiplantae</taxon>
        <taxon>Streptophyta</taxon>
        <taxon>Embryophyta</taxon>
        <taxon>Tracheophyta</taxon>
        <taxon>Spermatophyta</taxon>
        <taxon>Magnoliopsida</taxon>
        <taxon>eudicotyledons</taxon>
        <taxon>Gunneridae</taxon>
        <taxon>Pentapetalae</taxon>
        <taxon>asterids</taxon>
        <taxon>lamiids</taxon>
        <taxon>Lamiales</taxon>
        <taxon>Pedaliaceae</taxon>
        <taxon>Sesamum</taxon>
    </lineage>
</organism>
<dbReference type="PANTHER" id="PTHR33355">
    <property type="entry name" value="WALL-ASSOCIATED RECEPTOR KINASE CARBOXY-TERMINAL PROTEIN-RELATED"/>
    <property type="match status" value="1"/>
</dbReference>
<reference evidence="4" key="1">
    <citation type="submission" date="2025-08" db="UniProtKB">
        <authorList>
            <consortium name="RefSeq"/>
        </authorList>
    </citation>
    <scope>IDENTIFICATION</scope>
</reference>
<keyword evidence="1" id="KW-0472">Membrane</keyword>
<dbReference type="InParanoid" id="A0A6I9TVE2"/>